<organism evidence="1 2">
    <name type="scientific">Micromonospora pisi</name>
    <dbReference type="NCBI Taxonomy" id="589240"/>
    <lineage>
        <taxon>Bacteria</taxon>
        <taxon>Bacillati</taxon>
        <taxon>Actinomycetota</taxon>
        <taxon>Actinomycetes</taxon>
        <taxon>Micromonosporales</taxon>
        <taxon>Micromonosporaceae</taxon>
        <taxon>Micromonospora</taxon>
    </lineage>
</organism>
<dbReference type="Proteomes" id="UP000277671">
    <property type="component" value="Unassembled WGS sequence"/>
</dbReference>
<accession>A0A495JW90</accession>
<sequence>MSTPTPTTVLRWEDPPSAAQTKEARWAPIAAELRANPNRWACIHEGDSTEASGLVAYIKKGAGPFAPAGEFEVCSRSQPRVQGSPIRVGVYARFLKLRDDQ</sequence>
<evidence type="ECO:0000313" key="1">
    <source>
        <dbReference type="EMBL" id="RKR92848.1"/>
    </source>
</evidence>
<name>A0A495JW90_9ACTN</name>
<keyword evidence="2" id="KW-1185">Reference proteome</keyword>
<dbReference type="EMBL" id="RBKT01000001">
    <property type="protein sequence ID" value="RKR92848.1"/>
    <property type="molecule type" value="Genomic_DNA"/>
</dbReference>
<proteinExistence type="predicted"/>
<dbReference type="RefSeq" id="WP_121160789.1">
    <property type="nucleotide sequence ID" value="NZ_RBKT01000001.1"/>
</dbReference>
<dbReference type="AlphaFoldDB" id="A0A495JW90"/>
<protein>
    <submittedName>
        <fullName evidence="1">Uncharacterized protein</fullName>
    </submittedName>
</protein>
<evidence type="ECO:0000313" key="2">
    <source>
        <dbReference type="Proteomes" id="UP000277671"/>
    </source>
</evidence>
<reference evidence="1 2" key="1">
    <citation type="submission" date="2018-10" db="EMBL/GenBank/DDBJ databases">
        <title>Sequencing the genomes of 1000 actinobacteria strains.</title>
        <authorList>
            <person name="Klenk H.-P."/>
        </authorList>
    </citation>
    <scope>NUCLEOTIDE SEQUENCE [LARGE SCALE GENOMIC DNA]</scope>
    <source>
        <strain evidence="1 2">DSM 45175</strain>
    </source>
</reference>
<comment type="caution">
    <text evidence="1">The sequence shown here is derived from an EMBL/GenBank/DDBJ whole genome shotgun (WGS) entry which is preliminary data.</text>
</comment>
<gene>
    <name evidence="1" type="ORF">BDK92_7330</name>
</gene>
<dbReference type="OrthoDB" id="4324777at2"/>